<dbReference type="GO" id="GO:0019748">
    <property type="term" value="P:secondary metabolic process"/>
    <property type="evidence" value="ECO:0007669"/>
    <property type="project" value="TreeGrafter"/>
</dbReference>
<evidence type="ECO:0000256" key="1">
    <source>
        <dbReference type="ARBA" id="ARBA00022801"/>
    </source>
</evidence>
<keyword evidence="4" id="KW-1185">Reference proteome</keyword>
<dbReference type="PANTHER" id="PTHR48070:SF6">
    <property type="entry name" value="ESTERASE OVCA2"/>
    <property type="match status" value="1"/>
</dbReference>
<evidence type="ECO:0000313" key="3">
    <source>
        <dbReference type="EMBL" id="CAG8952792.1"/>
    </source>
</evidence>
<dbReference type="SUPFAM" id="SSF53474">
    <property type="entry name" value="alpha/beta-Hydrolases"/>
    <property type="match status" value="1"/>
</dbReference>
<proteinExistence type="predicted"/>
<name>A0A9N9PST1_9HELO</name>
<dbReference type="Gene3D" id="3.40.50.1820">
    <property type="entry name" value="alpha/beta hydrolase"/>
    <property type="match status" value="1"/>
</dbReference>
<sequence>MRFLCLHGMGTNGKIFEFQTEFAAKLRLGIGGDHEYIFIDGTVASAPAPGVQDLASSKDEFLRFAEENDVDGYLTLYNDLKILVEDEGPFDAVMAFSEGAAVAASLIVDHIRCTSAGEFSPFGFKCAIFLCSANPLDASEIQKGKLRLLSSDIDGRLIQIPTAHIWTPEDDVHPGFGMTLTKLCASDLMENHVHDLGHTIPGAQSDKGVPEAVRAIRRTLERAMEKDHEESLGV</sequence>
<keyword evidence="1" id="KW-0378">Hydrolase</keyword>
<evidence type="ECO:0000313" key="4">
    <source>
        <dbReference type="Proteomes" id="UP000696280"/>
    </source>
</evidence>
<reference evidence="3" key="1">
    <citation type="submission" date="2021-07" db="EMBL/GenBank/DDBJ databases">
        <authorList>
            <person name="Durling M."/>
        </authorList>
    </citation>
    <scope>NUCLEOTIDE SEQUENCE</scope>
</reference>
<gene>
    <name evidence="3" type="ORF">HYFRA_00009038</name>
</gene>
<dbReference type="AlphaFoldDB" id="A0A9N9PST1"/>
<dbReference type="GO" id="GO:0016787">
    <property type="term" value="F:hydrolase activity"/>
    <property type="evidence" value="ECO:0007669"/>
    <property type="project" value="UniProtKB-KW"/>
</dbReference>
<dbReference type="GO" id="GO:0005634">
    <property type="term" value="C:nucleus"/>
    <property type="evidence" value="ECO:0007669"/>
    <property type="project" value="TreeGrafter"/>
</dbReference>
<comment type="caution">
    <text evidence="3">The sequence shown here is derived from an EMBL/GenBank/DDBJ whole genome shotgun (WGS) entry which is preliminary data.</text>
</comment>
<dbReference type="GO" id="GO:0005737">
    <property type="term" value="C:cytoplasm"/>
    <property type="evidence" value="ECO:0007669"/>
    <property type="project" value="TreeGrafter"/>
</dbReference>
<dbReference type="Pfam" id="PF03959">
    <property type="entry name" value="FSH1"/>
    <property type="match status" value="1"/>
</dbReference>
<dbReference type="Proteomes" id="UP000696280">
    <property type="component" value="Unassembled WGS sequence"/>
</dbReference>
<accession>A0A9N9PST1</accession>
<dbReference type="InterPro" id="IPR029058">
    <property type="entry name" value="AB_hydrolase_fold"/>
</dbReference>
<dbReference type="InterPro" id="IPR005645">
    <property type="entry name" value="FSH-like_dom"/>
</dbReference>
<dbReference type="InterPro" id="IPR050593">
    <property type="entry name" value="LovG"/>
</dbReference>
<feature type="domain" description="Serine hydrolase" evidence="2">
    <location>
        <begin position="2"/>
        <end position="205"/>
    </location>
</feature>
<dbReference type="EMBL" id="CAJVRL010000047">
    <property type="protein sequence ID" value="CAG8952792.1"/>
    <property type="molecule type" value="Genomic_DNA"/>
</dbReference>
<dbReference type="PANTHER" id="PTHR48070">
    <property type="entry name" value="ESTERASE OVCA2"/>
    <property type="match status" value="1"/>
</dbReference>
<dbReference type="OrthoDB" id="440553at2759"/>
<organism evidence="3 4">
    <name type="scientific">Hymenoscyphus fraxineus</name>
    <dbReference type="NCBI Taxonomy" id="746836"/>
    <lineage>
        <taxon>Eukaryota</taxon>
        <taxon>Fungi</taxon>
        <taxon>Dikarya</taxon>
        <taxon>Ascomycota</taxon>
        <taxon>Pezizomycotina</taxon>
        <taxon>Leotiomycetes</taxon>
        <taxon>Helotiales</taxon>
        <taxon>Helotiaceae</taxon>
        <taxon>Hymenoscyphus</taxon>
    </lineage>
</organism>
<protein>
    <recommendedName>
        <fullName evidence="2">Serine hydrolase domain-containing protein</fullName>
    </recommendedName>
</protein>
<evidence type="ECO:0000259" key="2">
    <source>
        <dbReference type="Pfam" id="PF03959"/>
    </source>
</evidence>